<keyword evidence="5" id="KW-1185">Reference proteome</keyword>
<evidence type="ECO:0000313" key="4">
    <source>
        <dbReference type="EMBL" id="QEH37637.1"/>
    </source>
</evidence>
<sequence>MTPAVLYEDNHCLVVDKPAGLLSQGDVTGDPSLVTWAADYLKARYEKPGNVYVGLVHRLDRPTSGVVLLARTSKAAGRLAEQFRSGGIQKVYLAVVEGGPPSAEGTWDDVLEKDRRTNRVRVVERPAGGSGEKDAEVAYRVLERSRGRSTIELRPITGRSHQLRVQLAARGLPIVGDRKYGASSVLEAVDGGRRIALHARSLTFIHPTRGVAITVEAPLPADWPAAAGR</sequence>
<dbReference type="Proteomes" id="UP000324233">
    <property type="component" value="Chromosome"/>
</dbReference>
<dbReference type="InterPro" id="IPR006145">
    <property type="entry name" value="PsdUridine_synth_RsuA/RluA"/>
</dbReference>
<dbReference type="CDD" id="cd02869">
    <property type="entry name" value="PseudoU_synth_RluA_like"/>
    <property type="match status" value="1"/>
</dbReference>
<keyword evidence="2 4" id="KW-0413">Isomerase</keyword>
<evidence type="ECO:0000256" key="2">
    <source>
        <dbReference type="ARBA" id="ARBA00023235"/>
    </source>
</evidence>
<evidence type="ECO:0000256" key="1">
    <source>
        <dbReference type="ARBA" id="ARBA00010876"/>
    </source>
</evidence>
<dbReference type="PANTHER" id="PTHR21600:SF44">
    <property type="entry name" value="RIBOSOMAL LARGE SUBUNIT PSEUDOURIDINE SYNTHASE D"/>
    <property type="match status" value="1"/>
</dbReference>
<dbReference type="RefSeq" id="WP_148597168.1">
    <property type="nucleotide sequence ID" value="NZ_CP042997.1"/>
</dbReference>
<comment type="similarity">
    <text evidence="1">Belongs to the pseudouridine synthase RluA family.</text>
</comment>
<dbReference type="GO" id="GO:0000455">
    <property type="term" value="P:enzyme-directed rRNA pseudouridine synthesis"/>
    <property type="evidence" value="ECO:0007669"/>
    <property type="project" value="TreeGrafter"/>
</dbReference>
<dbReference type="GO" id="GO:0003723">
    <property type="term" value="F:RNA binding"/>
    <property type="evidence" value="ECO:0007669"/>
    <property type="project" value="InterPro"/>
</dbReference>
<dbReference type="Pfam" id="PF00849">
    <property type="entry name" value="PseudoU_synth_2"/>
    <property type="match status" value="1"/>
</dbReference>
<evidence type="ECO:0000313" key="5">
    <source>
        <dbReference type="Proteomes" id="UP000324233"/>
    </source>
</evidence>
<dbReference type="EC" id="5.4.99.28" evidence="4"/>
<dbReference type="Gene3D" id="3.30.2350.10">
    <property type="entry name" value="Pseudouridine synthase"/>
    <property type="match status" value="1"/>
</dbReference>
<dbReference type="PANTHER" id="PTHR21600">
    <property type="entry name" value="MITOCHONDRIAL RNA PSEUDOURIDINE SYNTHASE"/>
    <property type="match status" value="1"/>
</dbReference>
<name>A0A5B9WAY7_9BACT</name>
<dbReference type="PROSITE" id="PS01129">
    <property type="entry name" value="PSI_RLU"/>
    <property type="match status" value="1"/>
</dbReference>
<feature type="domain" description="Pseudouridine synthase RsuA/RluA-like" evidence="3">
    <location>
        <begin position="12"/>
        <end position="169"/>
    </location>
</feature>
<evidence type="ECO:0000259" key="3">
    <source>
        <dbReference type="Pfam" id="PF00849"/>
    </source>
</evidence>
<gene>
    <name evidence="4" type="primary">rluA</name>
    <name evidence="4" type="ORF">OJF2_62280</name>
</gene>
<proteinExistence type="inferred from homology"/>
<dbReference type="OrthoDB" id="9784108at2"/>
<reference evidence="4 5" key="1">
    <citation type="submission" date="2019-08" db="EMBL/GenBank/DDBJ databases">
        <title>Deep-cultivation of Planctomycetes and their phenomic and genomic characterization uncovers novel biology.</title>
        <authorList>
            <person name="Wiegand S."/>
            <person name="Jogler M."/>
            <person name="Boedeker C."/>
            <person name="Pinto D."/>
            <person name="Vollmers J."/>
            <person name="Rivas-Marin E."/>
            <person name="Kohn T."/>
            <person name="Peeters S.H."/>
            <person name="Heuer A."/>
            <person name="Rast P."/>
            <person name="Oberbeckmann S."/>
            <person name="Bunk B."/>
            <person name="Jeske O."/>
            <person name="Meyerdierks A."/>
            <person name="Storesund J.E."/>
            <person name="Kallscheuer N."/>
            <person name="Luecker S."/>
            <person name="Lage O.M."/>
            <person name="Pohl T."/>
            <person name="Merkel B.J."/>
            <person name="Hornburger P."/>
            <person name="Mueller R.-W."/>
            <person name="Bruemmer F."/>
            <person name="Labrenz M."/>
            <person name="Spormann A.M."/>
            <person name="Op den Camp H."/>
            <person name="Overmann J."/>
            <person name="Amann R."/>
            <person name="Jetten M.S.M."/>
            <person name="Mascher T."/>
            <person name="Medema M.H."/>
            <person name="Devos D.P."/>
            <person name="Kaster A.-K."/>
            <person name="Ovreas L."/>
            <person name="Rohde M."/>
            <person name="Galperin M.Y."/>
            <person name="Jogler C."/>
        </authorList>
    </citation>
    <scope>NUCLEOTIDE SEQUENCE [LARGE SCALE GENOMIC DNA]</scope>
    <source>
        <strain evidence="4 5">OJF2</strain>
    </source>
</reference>
<accession>A0A5B9WAY7</accession>
<dbReference type="EMBL" id="CP042997">
    <property type="protein sequence ID" value="QEH37637.1"/>
    <property type="molecule type" value="Genomic_DNA"/>
</dbReference>
<organism evidence="4 5">
    <name type="scientific">Aquisphaera giovannonii</name>
    <dbReference type="NCBI Taxonomy" id="406548"/>
    <lineage>
        <taxon>Bacteria</taxon>
        <taxon>Pseudomonadati</taxon>
        <taxon>Planctomycetota</taxon>
        <taxon>Planctomycetia</taxon>
        <taxon>Isosphaerales</taxon>
        <taxon>Isosphaeraceae</taxon>
        <taxon>Aquisphaera</taxon>
    </lineage>
</organism>
<dbReference type="AlphaFoldDB" id="A0A5B9WAY7"/>
<dbReference type="GO" id="GO:0160151">
    <property type="term" value="F:tRNA pseudouridine(32) synthase activity"/>
    <property type="evidence" value="ECO:0007669"/>
    <property type="project" value="UniProtKB-EC"/>
</dbReference>
<dbReference type="InterPro" id="IPR050188">
    <property type="entry name" value="RluA_PseudoU_synthase"/>
</dbReference>
<dbReference type="InterPro" id="IPR006224">
    <property type="entry name" value="PsdUridine_synth_RluA-like_CS"/>
</dbReference>
<dbReference type="InterPro" id="IPR020103">
    <property type="entry name" value="PsdUridine_synth_cat_dom_sf"/>
</dbReference>
<dbReference type="SUPFAM" id="SSF55120">
    <property type="entry name" value="Pseudouridine synthase"/>
    <property type="match status" value="1"/>
</dbReference>
<protein>
    <submittedName>
        <fullName evidence="4">Ribosomal large subunit pseudouridine synthase A</fullName>
        <ecNumber evidence="4">5.4.99.28</ecNumber>
    </submittedName>
</protein>
<dbReference type="KEGG" id="agv:OJF2_62280"/>